<protein>
    <submittedName>
        <fullName evidence="1">Uncharacterized protein</fullName>
    </submittedName>
</protein>
<keyword evidence="2" id="KW-1185">Reference proteome</keyword>
<dbReference type="EMBL" id="JAIVGD010000028">
    <property type="protein sequence ID" value="KAH0739047.1"/>
    <property type="molecule type" value="Genomic_DNA"/>
</dbReference>
<comment type="caution">
    <text evidence="1">The sequence shown here is derived from an EMBL/GenBank/DDBJ whole genome shotgun (WGS) entry which is preliminary data.</text>
</comment>
<organism evidence="1 2">
    <name type="scientific">Solanum tuberosum</name>
    <name type="common">Potato</name>
    <dbReference type="NCBI Taxonomy" id="4113"/>
    <lineage>
        <taxon>Eukaryota</taxon>
        <taxon>Viridiplantae</taxon>
        <taxon>Streptophyta</taxon>
        <taxon>Embryophyta</taxon>
        <taxon>Tracheophyta</taxon>
        <taxon>Spermatophyta</taxon>
        <taxon>Magnoliopsida</taxon>
        <taxon>eudicotyledons</taxon>
        <taxon>Gunneridae</taxon>
        <taxon>Pentapetalae</taxon>
        <taxon>asterids</taxon>
        <taxon>lamiids</taxon>
        <taxon>Solanales</taxon>
        <taxon>Solanaceae</taxon>
        <taxon>Solanoideae</taxon>
        <taxon>Solaneae</taxon>
        <taxon>Solanum</taxon>
    </lineage>
</organism>
<accession>A0ABQ7TWG1</accession>
<reference evidence="1 2" key="1">
    <citation type="journal article" date="2021" name="bioRxiv">
        <title>Chromosome-scale and haplotype-resolved genome assembly of a tetraploid potato cultivar.</title>
        <authorList>
            <person name="Sun H."/>
            <person name="Jiao W.-B."/>
            <person name="Krause K."/>
            <person name="Campoy J.A."/>
            <person name="Goel M."/>
            <person name="Folz-Donahue K."/>
            <person name="Kukat C."/>
            <person name="Huettel B."/>
            <person name="Schneeberger K."/>
        </authorList>
    </citation>
    <scope>NUCLEOTIDE SEQUENCE [LARGE SCALE GENOMIC DNA]</scope>
    <source>
        <strain evidence="1">SolTubOtavaFocal</strain>
        <tissue evidence="1">Leaves</tissue>
    </source>
</reference>
<dbReference type="PROSITE" id="PS51257">
    <property type="entry name" value="PROKAR_LIPOPROTEIN"/>
    <property type="match status" value="1"/>
</dbReference>
<evidence type="ECO:0000313" key="1">
    <source>
        <dbReference type="EMBL" id="KAH0739047.1"/>
    </source>
</evidence>
<sequence length="63" mass="7310">MEQDIPRSLISFQMEVRLQNQMTGYGVVMSLACRWENKRTLCEDKPLATYVCDKEGRLELGDL</sequence>
<proteinExistence type="predicted"/>
<dbReference type="Proteomes" id="UP000826656">
    <property type="component" value="Unassembled WGS sequence"/>
</dbReference>
<gene>
    <name evidence="1" type="ORF">KY290_037752</name>
</gene>
<evidence type="ECO:0000313" key="2">
    <source>
        <dbReference type="Proteomes" id="UP000826656"/>
    </source>
</evidence>
<name>A0ABQ7TWG1_SOLTU</name>